<dbReference type="AlphaFoldDB" id="A0A1H2UAD1"/>
<proteinExistence type="predicted"/>
<evidence type="ECO:0000313" key="2">
    <source>
        <dbReference type="Proteomes" id="UP000198816"/>
    </source>
</evidence>
<dbReference type="EMBL" id="FNNZ01000005">
    <property type="protein sequence ID" value="SDW52579.1"/>
    <property type="molecule type" value="Genomic_DNA"/>
</dbReference>
<name>A0A1H2UAD1_THIRO</name>
<sequence>MIQLEAAYGGPSQSGFGSAVFQETLHSSDDLTQAALSTYKTFVGPLWDRFGAPAWMGPWREVYVRNAGATPDIVAELRAITDPDARLSVPMILDAIDGPDAARAALSAAFDDSAVTELRVFNLGDGAAMSGLLIAARRGPSGEAGFLIFLMD</sequence>
<protein>
    <submittedName>
        <fullName evidence="1">Uncharacterized protein</fullName>
    </submittedName>
</protein>
<keyword evidence="2" id="KW-1185">Reference proteome</keyword>
<dbReference type="Proteomes" id="UP000198816">
    <property type="component" value="Unassembled WGS sequence"/>
</dbReference>
<organism evidence="1 2">
    <name type="scientific">Thiocapsa roseopersicina</name>
    <dbReference type="NCBI Taxonomy" id="1058"/>
    <lineage>
        <taxon>Bacteria</taxon>
        <taxon>Pseudomonadati</taxon>
        <taxon>Pseudomonadota</taxon>
        <taxon>Gammaproteobacteria</taxon>
        <taxon>Chromatiales</taxon>
        <taxon>Chromatiaceae</taxon>
        <taxon>Thiocapsa</taxon>
    </lineage>
</organism>
<accession>A0A1H2UAD1</accession>
<dbReference type="RefSeq" id="WP_093029535.1">
    <property type="nucleotide sequence ID" value="NZ_FNNZ01000005.1"/>
</dbReference>
<dbReference type="OrthoDB" id="573816at2"/>
<reference evidence="2" key="1">
    <citation type="submission" date="2016-10" db="EMBL/GenBank/DDBJ databases">
        <authorList>
            <person name="Varghese N."/>
            <person name="Submissions S."/>
        </authorList>
    </citation>
    <scope>NUCLEOTIDE SEQUENCE [LARGE SCALE GENOMIC DNA]</scope>
    <source>
        <strain evidence="2">DSM 217</strain>
    </source>
</reference>
<evidence type="ECO:0000313" key="1">
    <source>
        <dbReference type="EMBL" id="SDW52579.1"/>
    </source>
</evidence>
<gene>
    <name evidence="1" type="ORF">SAMN05421783_10518</name>
</gene>